<proteinExistence type="predicted"/>
<feature type="region of interest" description="Disordered" evidence="1">
    <location>
        <begin position="10"/>
        <end position="180"/>
    </location>
</feature>
<evidence type="ECO:0000313" key="2">
    <source>
        <dbReference type="EMBL" id="KAF6496162.1"/>
    </source>
</evidence>
<name>A0A7J8JJ93_ROUAE</name>
<organism evidence="2 3">
    <name type="scientific">Rousettus aegyptiacus</name>
    <name type="common">Egyptian fruit bat</name>
    <name type="synonym">Pteropus aegyptiacus</name>
    <dbReference type="NCBI Taxonomy" id="9407"/>
    <lineage>
        <taxon>Eukaryota</taxon>
        <taxon>Metazoa</taxon>
        <taxon>Chordata</taxon>
        <taxon>Craniata</taxon>
        <taxon>Vertebrata</taxon>
        <taxon>Euteleostomi</taxon>
        <taxon>Mammalia</taxon>
        <taxon>Eutheria</taxon>
        <taxon>Laurasiatheria</taxon>
        <taxon>Chiroptera</taxon>
        <taxon>Yinpterochiroptera</taxon>
        <taxon>Pteropodoidea</taxon>
        <taxon>Pteropodidae</taxon>
        <taxon>Rousettinae</taxon>
        <taxon>Rousettus</taxon>
    </lineage>
</organism>
<keyword evidence="3" id="KW-1185">Reference proteome</keyword>
<dbReference type="EMBL" id="JACASE010000002">
    <property type="protein sequence ID" value="KAF6496162.1"/>
    <property type="molecule type" value="Genomic_DNA"/>
</dbReference>
<evidence type="ECO:0000313" key="3">
    <source>
        <dbReference type="Proteomes" id="UP000593571"/>
    </source>
</evidence>
<feature type="compositionally biased region" description="Low complexity" evidence="1">
    <location>
        <begin position="112"/>
        <end position="134"/>
    </location>
</feature>
<comment type="caution">
    <text evidence="2">The sequence shown here is derived from an EMBL/GenBank/DDBJ whole genome shotgun (WGS) entry which is preliminary data.</text>
</comment>
<gene>
    <name evidence="2" type="ORF">HJG63_010390</name>
</gene>
<sequence>MFFSLTAWGPASLGLPPPRDHSFGSALRPRPRAHGTGRPGGRDGGRPAGRQPPGLALPCFVPASPSRRSPPAGPPGPPFTHRGALTFWARPPGWGAAHAQGARPRPRHSHCSPRPAASAAASLAPCQAAWEPSPGGVGGGEGCAGASRGRGPDAQPARGASPCLPSPESHKGTDNTGGLVKTVMCRSRHTNKSPYLFI</sequence>
<evidence type="ECO:0000256" key="1">
    <source>
        <dbReference type="SAM" id="MobiDB-lite"/>
    </source>
</evidence>
<dbReference type="AlphaFoldDB" id="A0A7J8JJ93"/>
<reference evidence="2 3" key="1">
    <citation type="journal article" date="2020" name="Nature">
        <title>Six reference-quality genomes reveal evolution of bat adaptations.</title>
        <authorList>
            <person name="Jebb D."/>
            <person name="Huang Z."/>
            <person name="Pippel M."/>
            <person name="Hughes G.M."/>
            <person name="Lavrichenko K."/>
            <person name="Devanna P."/>
            <person name="Winkler S."/>
            <person name="Jermiin L.S."/>
            <person name="Skirmuntt E.C."/>
            <person name="Katzourakis A."/>
            <person name="Burkitt-Gray L."/>
            <person name="Ray D.A."/>
            <person name="Sullivan K.A.M."/>
            <person name="Roscito J.G."/>
            <person name="Kirilenko B.M."/>
            <person name="Davalos L.M."/>
            <person name="Corthals A.P."/>
            <person name="Power M.L."/>
            <person name="Jones G."/>
            <person name="Ransome R.D."/>
            <person name="Dechmann D.K.N."/>
            <person name="Locatelli A.G."/>
            <person name="Puechmaille S.J."/>
            <person name="Fedrigo O."/>
            <person name="Jarvis E.D."/>
            <person name="Hiller M."/>
            <person name="Vernes S.C."/>
            <person name="Myers E.W."/>
            <person name="Teeling E.C."/>
        </authorList>
    </citation>
    <scope>NUCLEOTIDE SEQUENCE [LARGE SCALE GENOMIC DNA]</scope>
    <source>
        <strain evidence="2">MRouAeg1</strain>
        <tissue evidence="2">Muscle</tissue>
    </source>
</reference>
<protein>
    <submittedName>
        <fullName evidence="2">Uncharacterized protein</fullName>
    </submittedName>
</protein>
<dbReference type="Proteomes" id="UP000593571">
    <property type="component" value="Unassembled WGS sequence"/>
</dbReference>
<accession>A0A7J8JJ93</accession>